<evidence type="ECO:0000256" key="1">
    <source>
        <dbReference type="ARBA" id="ARBA00004196"/>
    </source>
</evidence>
<dbReference type="RefSeq" id="WP_184835650.1">
    <property type="nucleotide sequence ID" value="NZ_JACHMN010000002.1"/>
</dbReference>
<dbReference type="EMBL" id="JACHMN010000002">
    <property type="protein sequence ID" value="MBB5869185.1"/>
    <property type="molecule type" value="Genomic_DNA"/>
</dbReference>
<comment type="caution">
    <text evidence="6">The sequence shown here is derived from an EMBL/GenBank/DDBJ whole genome shotgun (WGS) entry which is preliminary data.</text>
</comment>
<dbReference type="InterPro" id="IPR006059">
    <property type="entry name" value="SBP"/>
</dbReference>
<feature type="signal peptide" evidence="5">
    <location>
        <begin position="1"/>
        <end position="31"/>
    </location>
</feature>
<accession>A0A841BND3</accession>
<dbReference type="Gene3D" id="3.40.190.10">
    <property type="entry name" value="Periplasmic binding protein-like II"/>
    <property type="match status" value="2"/>
</dbReference>
<evidence type="ECO:0000313" key="6">
    <source>
        <dbReference type="EMBL" id="MBB5869185.1"/>
    </source>
</evidence>
<name>A0A841BND3_9ACTN</name>
<keyword evidence="7" id="KW-1185">Reference proteome</keyword>
<proteinExistence type="inferred from homology"/>
<feature type="chain" id="PRO_5032992474" evidence="5">
    <location>
        <begin position="32"/>
        <end position="477"/>
    </location>
</feature>
<dbReference type="Proteomes" id="UP000587527">
    <property type="component" value="Unassembled WGS sequence"/>
</dbReference>
<sequence>MSTTPDLNRRSVLRRAAAVGLLATPAASLLAACAGGTDDKDADKGATSADNPFGVKEGSTVNVVVFNGGLGDEYPKFDKTLFNAKHPKVTVNLSSTQKIKTEQQPKFATTPADLINNSGADNMANDALIKDGALADLEDLLAAGSWEDAAVKVKDTLLPGTVTDGTQQGKFYILNYAFTVFGVWYNQALFDKNGWTVPKTFDEFFTLSDKIKAAGIAPFTFAGFYPYYGRWAINAWIWLAGGEQAFIDIDNLKEGAWKTPEVTAALQAVEKLASKTGGYTLKGSETLTHTQSQQAFLDGKAAFLPVGTWLENEMKATIPADFKLKIAPFWSVSGSDKAPYGSVQAGAGEGWIVPAKAPNKEGGKEFLRAMLSKEGAGKFASLTASLASRAGSGDAVTDKPSLESANAVMKAAPGKLISWKYDGWYASYDKASQAGIGEFLAGRITAAQFADRMEAAAKAVVKEIADGKAVKQTRTAA</sequence>
<dbReference type="PANTHER" id="PTHR43649">
    <property type="entry name" value="ARABINOSE-BINDING PROTEIN-RELATED"/>
    <property type="match status" value="1"/>
</dbReference>
<dbReference type="InterPro" id="IPR006311">
    <property type="entry name" value="TAT_signal"/>
</dbReference>
<dbReference type="PANTHER" id="PTHR43649:SF31">
    <property type="entry name" value="SN-GLYCEROL-3-PHOSPHATE-BINDING PERIPLASMIC PROTEIN UGPB"/>
    <property type="match status" value="1"/>
</dbReference>
<keyword evidence="3" id="KW-0813">Transport</keyword>
<dbReference type="SUPFAM" id="SSF53850">
    <property type="entry name" value="Periplasmic binding protein-like II"/>
    <property type="match status" value="1"/>
</dbReference>
<dbReference type="Pfam" id="PF01547">
    <property type="entry name" value="SBP_bac_1"/>
    <property type="match status" value="1"/>
</dbReference>
<dbReference type="GO" id="GO:0030313">
    <property type="term" value="C:cell envelope"/>
    <property type="evidence" value="ECO:0007669"/>
    <property type="project" value="UniProtKB-SubCell"/>
</dbReference>
<evidence type="ECO:0000256" key="2">
    <source>
        <dbReference type="ARBA" id="ARBA00008520"/>
    </source>
</evidence>
<dbReference type="AlphaFoldDB" id="A0A841BND3"/>
<evidence type="ECO:0000256" key="4">
    <source>
        <dbReference type="ARBA" id="ARBA00022729"/>
    </source>
</evidence>
<dbReference type="InterPro" id="IPR050490">
    <property type="entry name" value="Bact_solute-bd_prot1"/>
</dbReference>
<keyword evidence="4 5" id="KW-0732">Signal</keyword>
<dbReference type="NCBIfam" id="TIGR03851">
    <property type="entry name" value="chitin_NgcE"/>
    <property type="match status" value="1"/>
</dbReference>
<dbReference type="InterPro" id="IPR022386">
    <property type="entry name" value="Chitin_NgcE"/>
</dbReference>
<evidence type="ECO:0000256" key="5">
    <source>
        <dbReference type="SAM" id="SignalP"/>
    </source>
</evidence>
<comment type="similarity">
    <text evidence="2">Belongs to the bacterial solute-binding protein 1 family.</text>
</comment>
<reference evidence="6 7" key="1">
    <citation type="submission" date="2020-08" db="EMBL/GenBank/DDBJ databases">
        <title>Sequencing the genomes of 1000 actinobacteria strains.</title>
        <authorList>
            <person name="Klenk H.-P."/>
        </authorList>
    </citation>
    <scope>NUCLEOTIDE SEQUENCE [LARGE SCALE GENOMIC DNA]</scope>
    <source>
        <strain evidence="6 7">DSM 45362</strain>
    </source>
</reference>
<dbReference type="PROSITE" id="PS51318">
    <property type="entry name" value="TAT"/>
    <property type="match status" value="1"/>
</dbReference>
<evidence type="ECO:0000313" key="7">
    <source>
        <dbReference type="Proteomes" id="UP000587527"/>
    </source>
</evidence>
<comment type="subcellular location">
    <subcellularLocation>
        <location evidence="1">Cell envelope</location>
    </subcellularLocation>
</comment>
<evidence type="ECO:0000256" key="3">
    <source>
        <dbReference type="ARBA" id="ARBA00022448"/>
    </source>
</evidence>
<protein>
    <submittedName>
        <fullName evidence="6">N-acetylglucosamine transport system substrate-binding protein</fullName>
    </submittedName>
</protein>
<organism evidence="6 7">
    <name type="scientific">Allocatelliglobosispora scoriae</name>
    <dbReference type="NCBI Taxonomy" id="643052"/>
    <lineage>
        <taxon>Bacteria</taxon>
        <taxon>Bacillati</taxon>
        <taxon>Actinomycetota</taxon>
        <taxon>Actinomycetes</taxon>
        <taxon>Micromonosporales</taxon>
        <taxon>Micromonosporaceae</taxon>
        <taxon>Allocatelliglobosispora</taxon>
    </lineage>
</organism>
<gene>
    <name evidence="6" type="ORF">F4553_002564</name>
</gene>